<evidence type="ECO:0000256" key="2">
    <source>
        <dbReference type="SAM" id="MobiDB-lite"/>
    </source>
</evidence>
<dbReference type="Gene3D" id="1.25.40.90">
    <property type="match status" value="1"/>
</dbReference>
<dbReference type="PANTHER" id="PTHR23140:SF0">
    <property type="entry name" value="U2 SNRNP-ASSOCIATED SURP MOTIF-CONTAINING PROTEIN"/>
    <property type="match status" value="1"/>
</dbReference>
<feature type="compositionally biased region" description="Basic and acidic residues" evidence="2">
    <location>
        <begin position="28"/>
        <end position="65"/>
    </location>
</feature>
<name>A0A9P4J3C8_9PEZI</name>
<feature type="compositionally biased region" description="Acidic residues" evidence="2">
    <location>
        <begin position="433"/>
        <end position="443"/>
    </location>
</feature>
<gene>
    <name evidence="4" type="ORF">K461DRAFT_115666</name>
</gene>
<dbReference type="InterPro" id="IPR051485">
    <property type="entry name" value="SR-CTD_assoc_factor"/>
</dbReference>
<sequence>MESPEDAAGASGKFQDVSDKLNAPKKISQFEKARQEAEQKRLREEQEAERALQEFEDSFAEHDNAGPDGDNAESTFGPRNTGRSNPRSRFDQPYGSTTGPPPSLKRKRELDQLAEERRRSGREDFGSRRHDRPSSDGRQVRLGDDDDDELESALGRHSPEPTVRKPTMLLQLLPGTTTERDIRSIIPSSLKIEDVHFLPSSRNKQDNDRYLSALVSASASTPISDVDKAIGQMQNKYLGFGCYLKISRHVSSTGKLGNIETSVLAMTNKNPFGATQQQSYQEANRPSYREAAPPTSLSRVPPPSNFGPQGSAGQNRPSASLSVSVSAPTDIKLLKLIHHTAEQLIAYGPDFEALLMAQPDIQKDEKWAWLYDSTSQAGIYYRWLIWDHLSGDRDKTINELNIFASGPHWSTPSETPKYASVTCLEQVCEDDDYYSSDEDGADEDTQKRPLPGAPGGQVVNIDDIGNPSFNSQTNYLNPARRAKLTHLLARVPDNIATLRSGDVARVTHFVIHNAGNGAEEITDMLISNLEHPFRYAVKYSDDPPSPSPDESEVKKDRSTAQLIALYLISDVLLTSSTSGVRDAWKYRNLFETALLSRQVFARLGRLERVHSWGRMKAEQWKRKVGVILDLWQAASVFTTDTWRALEKGMWKSAADEGGQKKEEIKRKVEAMKEKARMNEAVTQQQPQRRVRPTAAELNDAPDEKPVVSVGSGFGFALSGSGKGTKGGGMGFSLAPSANAGKKEDKAGPEKGAGGVFGDDSD</sequence>
<evidence type="ECO:0000313" key="5">
    <source>
        <dbReference type="Proteomes" id="UP000799439"/>
    </source>
</evidence>
<comment type="caution">
    <text evidence="4">The sequence shown here is derived from an EMBL/GenBank/DDBJ whole genome shotgun (WGS) entry which is preliminary data.</text>
</comment>
<dbReference type="Proteomes" id="UP000799439">
    <property type="component" value="Unassembled WGS sequence"/>
</dbReference>
<feature type="region of interest" description="Disordered" evidence="2">
    <location>
        <begin position="718"/>
        <end position="761"/>
    </location>
</feature>
<feature type="compositionally biased region" description="Gly residues" evidence="2">
    <location>
        <begin position="720"/>
        <end position="730"/>
    </location>
</feature>
<dbReference type="GO" id="GO:0003723">
    <property type="term" value="F:RNA binding"/>
    <property type="evidence" value="ECO:0007669"/>
    <property type="project" value="UniProtKB-KW"/>
</dbReference>
<dbReference type="Gene3D" id="1.10.10.790">
    <property type="entry name" value="Surp module"/>
    <property type="match status" value="1"/>
</dbReference>
<feature type="region of interest" description="Disordered" evidence="2">
    <location>
        <begin position="433"/>
        <end position="456"/>
    </location>
</feature>
<feature type="compositionally biased region" description="Low complexity" evidence="2">
    <location>
        <begin position="680"/>
        <end position="695"/>
    </location>
</feature>
<dbReference type="OrthoDB" id="377209at2759"/>
<feature type="region of interest" description="Disordered" evidence="2">
    <location>
        <begin position="1"/>
        <end position="168"/>
    </location>
</feature>
<dbReference type="GO" id="GO:0006396">
    <property type="term" value="P:RNA processing"/>
    <property type="evidence" value="ECO:0007669"/>
    <property type="project" value="InterPro"/>
</dbReference>
<keyword evidence="1" id="KW-0694">RNA-binding</keyword>
<reference evidence="4" key="1">
    <citation type="journal article" date="2020" name="Stud. Mycol.">
        <title>101 Dothideomycetes genomes: a test case for predicting lifestyles and emergence of pathogens.</title>
        <authorList>
            <person name="Haridas S."/>
            <person name="Albert R."/>
            <person name="Binder M."/>
            <person name="Bloem J."/>
            <person name="Labutti K."/>
            <person name="Salamov A."/>
            <person name="Andreopoulos B."/>
            <person name="Baker S."/>
            <person name="Barry K."/>
            <person name="Bills G."/>
            <person name="Bluhm B."/>
            <person name="Cannon C."/>
            <person name="Castanera R."/>
            <person name="Culley D."/>
            <person name="Daum C."/>
            <person name="Ezra D."/>
            <person name="Gonzalez J."/>
            <person name="Henrissat B."/>
            <person name="Kuo A."/>
            <person name="Liang C."/>
            <person name="Lipzen A."/>
            <person name="Lutzoni F."/>
            <person name="Magnuson J."/>
            <person name="Mondo S."/>
            <person name="Nolan M."/>
            <person name="Ohm R."/>
            <person name="Pangilinan J."/>
            <person name="Park H.-J."/>
            <person name="Ramirez L."/>
            <person name="Alfaro M."/>
            <person name="Sun H."/>
            <person name="Tritt A."/>
            <person name="Yoshinaga Y."/>
            <person name="Zwiers L.-H."/>
            <person name="Turgeon B."/>
            <person name="Goodwin S."/>
            <person name="Spatafora J."/>
            <person name="Crous P."/>
            <person name="Grigoriev I."/>
        </authorList>
    </citation>
    <scope>NUCLEOTIDE SEQUENCE</scope>
    <source>
        <strain evidence="4">CBS 260.36</strain>
    </source>
</reference>
<feature type="compositionally biased region" description="Polar residues" evidence="2">
    <location>
        <begin position="275"/>
        <end position="284"/>
    </location>
</feature>
<dbReference type="InterPro" id="IPR008942">
    <property type="entry name" value="ENTH_VHS"/>
</dbReference>
<keyword evidence="5" id="KW-1185">Reference proteome</keyword>
<dbReference type="PROSITE" id="PS51391">
    <property type="entry name" value="CID"/>
    <property type="match status" value="1"/>
</dbReference>
<feature type="compositionally biased region" description="Basic and acidic residues" evidence="2">
    <location>
        <begin position="108"/>
        <end position="143"/>
    </location>
</feature>
<evidence type="ECO:0000256" key="1">
    <source>
        <dbReference type="ARBA" id="ARBA00022884"/>
    </source>
</evidence>
<feature type="region of interest" description="Disordered" evidence="2">
    <location>
        <begin position="676"/>
        <end position="705"/>
    </location>
</feature>
<feature type="compositionally biased region" description="Polar residues" evidence="2">
    <location>
        <begin position="72"/>
        <end position="87"/>
    </location>
</feature>
<dbReference type="InterPro" id="IPR000061">
    <property type="entry name" value="Surp"/>
</dbReference>
<dbReference type="Pfam" id="PF01805">
    <property type="entry name" value="Surp"/>
    <property type="match status" value="1"/>
</dbReference>
<dbReference type="GO" id="GO:0005634">
    <property type="term" value="C:nucleus"/>
    <property type="evidence" value="ECO:0007669"/>
    <property type="project" value="TreeGrafter"/>
</dbReference>
<dbReference type="PANTHER" id="PTHR23140">
    <property type="entry name" value="RNA PROCESSING PROTEIN LD23810P"/>
    <property type="match status" value="1"/>
</dbReference>
<evidence type="ECO:0000313" key="4">
    <source>
        <dbReference type="EMBL" id="KAF2153756.1"/>
    </source>
</evidence>
<protein>
    <recommendedName>
        <fullName evidence="3">CID domain-containing protein</fullName>
    </recommendedName>
</protein>
<organism evidence="4 5">
    <name type="scientific">Myriangium duriaei CBS 260.36</name>
    <dbReference type="NCBI Taxonomy" id="1168546"/>
    <lineage>
        <taxon>Eukaryota</taxon>
        <taxon>Fungi</taxon>
        <taxon>Dikarya</taxon>
        <taxon>Ascomycota</taxon>
        <taxon>Pezizomycotina</taxon>
        <taxon>Dothideomycetes</taxon>
        <taxon>Dothideomycetidae</taxon>
        <taxon>Myriangiales</taxon>
        <taxon>Myriangiaceae</taxon>
        <taxon>Myriangium</taxon>
    </lineage>
</organism>
<evidence type="ECO:0000259" key="3">
    <source>
        <dbReference type="PROSITE" id="PS51391"/>
    </source>
</evidence>
<feature type="domain" description="CID" evidence="3">
    <location>
        <begin position="476"/>
        <end position="653"/>
    </location>
</feature>
<feature type="compositionally biased region" description="Gly residues" evidence="2">
    <location>
        <begin position="750"/>
        <end position="761"/>
    </location>
</feature>
<dbReference type="InterPro" id="IPR006569">
    <property type="entry name" value="CID_dom"/>
</dbReference>
<feature type="compositionally biased region" description="Polar residues" evidence="2">
    <location>
        <begin position="306"/>
        <end position="316"/>
    </location>
</feature>
<dbReference type="AlphaFoldDB" id="A0A9P4J3C8"/>
<accession>A0A9P4J3C8</accession>
<dbReference type="InterPro" id="IPR035967">
    <property type="entry name" value="SWAP/Surp_sf"/>
</dbReference>
<dbReference type="EMBL" id="ML996084">
    <property type="protein sequence ID" value="KAF2153756.1"/>
    <property type="molecule type" value="Genomic_DNA"/>
</dbReference>
<feature type="region of interest" description="Disordered" evidence="2">
    <location>
        <begin position="275"/>
        <end position="321"/>
    </location>
</feature>
<dbReference type="SUPFAM" id="SSF109905">
    <property type="entry name" value="Surp module (SWAP domain)"/>
    <property type="match status" value="1"/>
</dbReference>
<proteinExistence type="predicted"/>